<dbReference type="Gene3D" id="3.40.980.20">
    <property type="entry name" value="Four-carbon acid sugar kinase, nucleotide binding domain"/>
    <property type="match status" value="1"/>
</dbReference>
<dbReference type="InterPro" id="IPR042213">
    <property type="entry name" value="NBD_C_sf"/>
</dbReference>
<sequence length="451" mass="49242">MQVKLAVIADDLTGANDTGVQFAKQGLNTTVLFAETQLQPAHLSADVIVLNSDSRALSAEKAYEAVFNLAAQLNKLSVSKVFKKIDSTMRGNIGPEIDAVMDAYKLKTSFVVPAFPKSNRVTTNGYHYVNGVLLEETPIAQDPVCPVTESYLPKLLQEQSKREVTFISISDVQKGKSHLSEKIKDLSSGDSSKIIVVDATTDEDLKMIVEAAEILEENFLWVGSAGIAYHLFNTGKREEVLRHQQSDDRLPVLVVAGSVNPVIDRQIQVLKDKYHVEEIVISPEEFFYEDRRKREIERVVKAGQALLDKGDLVVTTNRERETINRVKGLQQKLGISNFDVGYTIAESMGVIAGQLIDSKFICGAILTGGDIAGATCKVLNGEGIRVIGEVEAGIPYGKLFGGFFDGLPLVTKAGAFGTDQALANALQTITDVNAHVKDRDWRHTGTPYVCS</sequence>
<dbReference type="EMBL" id="JAGYPE020000051">
    <property type="protein sequence ID" value="MCH6268226.1"/>
    <property type="molecule type" value="Genomic_DNA"/>
</dbReference>
<keyword evidence="10" id="KW-1185">Reference proteome</keyword>
<protein>
    <submittedName>
        <fullName evidence="9">Four-carbon acid sugar kinase family protein</fullName>
    </submittedName>
</protein>
<proteinExistence type="inferred from homology"/>
<evidence type="ECO:0000256" key="4">
    <source>
        <dbReference type="ARBA" id="ARBA00022777"/>
    </source>
</evidence>
<keyword evidence="3" id="KW-0547">Nucleotide-binding</keyword>
<dbReference type="InterPro" id="IPR037051">
    <property type="entry name" value="4-carb_acid_sugar_kinase_N_sf"/>
</dbReference>
<evidence type="ECO:0000313" key="9">
    <source>
        <dbReference type="EMBL" id="MCH6268226.1"/>
    </source>
</evidence>
<comment type="similarity">
    <text evidence="1">Belongs to the four-carbon acid sugar kinase family.</text>
</comment>
<dbReference type="InterPro" id="IPR031475">
    <property type="entry name" value="NBD_C"/>
</dbReference>
<accession>A0A9J6MWW2</accession>
<evidence type="ECO:0000256" key="5">
    <source>
        <dbReference type="ARBA" id="ARBA00022840"/>
    </source>
</evidence>
<evidence type="ECO:0000256" key="6">
    <source>
        <dbReference type="ARBA" id="ARBA00023277"/>
    </source>
</evidence>
<dbReference type="GO" id="GO:0016301">
    <property type="term" value="F:kinase activity"/>
    <property type="evidence" value="ECO:0007669"/>
    <property type="project" value="UniProtKB-KW"/>
</dbReference>
<keyword evidence="6" id="KW-0119">Carbohydrate metabolism</keyword>
<feature type="domain" description="Four-carbon acid sugar kinase nucleotide binding" evidence="8">
    <location>
        <begin position="253"/>
        <end position="422"/>
    </location>
</feature>
<dbReference type="SUPFAM" id="SSF142764">
    <property type="entry name" value="YgbK-like"/>
    <property type="match status" value="1"/>
</dbReference>
<evidence type="ECO:0000259" key="7">
    <source>
        <dbReference type="Pfam" id="PF07005"/>
    </source>
</evidence>
<dbReference type="RefSeq" id="WP_241114016.1">
    <property type="nucleotide sequence ID" value="NZ_JAGYPE020000051.1"/>
</dbReference>
<evidence type="ECO:0000256" key="3">
    <source>
        <dbReference type="ARBA" id="ARBA00022741"/>
    </source>
</evidence>
<keyword evidence="5" id="KW-0067">ATP-binding</keyword>
<evidence type="ECO:0000259" key="8">
    <source>
        <dbReference type="Pfam" id="PF17042"/>
    </source>
</evidence>
<evidence type="ECO:0000313" key="10">
    <source>
        <dbReference type="Proteomes" id="UP000677265"/>
    </source>
</evidence>
<dbReference type="AlphaFoldDB" id="A0A9J6MWW2"/>
<evidence type="ECO:0000256" key="1">
    <source>
        <dbReference type="ARBA" id="ARBA00005715"/>
    </source>
</evidence>
<organism evidence="9 10">
    <name type="scientific">Neobacillus citreus</name>
    <dbReference type="NCBI Taxonomy" id="2833578"/>
    <lineage>
        <taxon>Bacteria</taxon>
        <taxon>Bacillati</taxon>
        <taxon>Bacillota</taxon>
        <taxon>Bacilli</taxon>
        <taxon>Bacillales</taxon>
        <taxon>Bacillaceae</taxon>
        <taxon>Neobacillus</taxon>
    </lineage>
</organism>
<dbReference type="Pfam" id="PF17042">
    <property type="entry name" value="NBD_C"/>
    <property type="match status" value="1"/>
</dbReference>
<dbReference type="Pfam" id="PF07005">
    <property type="entry name" value="SBD_N"/>
    <property type="match status" value="1"/>
</dbReference>
<dbReference type="Proteomes" id="UP000677265">
    <property type="component" value="Unassembled WGS sequence"/>
</dbReference>
<keyword evidence="4 9" id="KW-0418">Kinase</keyword>
<evidence type="ECO:0000256" key="2">
    <source>
        <dbReference type="ARBA" id="ARBA00022679"/>
    </source>
</evidence>
<dbReference type="Gene3D" id="3.40.50.10840">
    <property type="entry name" value="Putative sugar-binding, N-terminal domain"/>
    <property type="match status" value="1"/>
</dbReference>
<feature type="domain" description="Four-carbon acid sugar kinase N-terminal" evidence="7">
    <location>
        <begin position="5"/>
        <end position="231"/>
    </location>
</feature>
<reference evidence="9 10" key="1">
    <citation type="submission" date="2022-03" db="EMBL/GenBank/DDBJ databases">
        <title>Novel Bacillus species.</title>
        <authorList>
            <person name="Liu G."/>
        </authorList>
    </citation>
    <scope>NUCLEOTIDE SEQUENCE [LARGE SCALE GENOMIC DNA]</scope>
    <source>
        <strain evidence="9 10">FJAT-50051</strain>
    </source>
</reference>
<comment type="caution">
    <text evidence="9">The sequence shown here is derived from an EMBL/GenBank/DDBJ whole genome shotgun (WGS) entry which is preliminary data.</text>
</comment>
<name>A0A9J6MWW2_9BACI</name>
<gene>
    <name evidence="9" type="ORF">KHB02_022095</name>
</gene>
<keyword evidence="2" id="KW-0808">Transferase</keyword>
<dbReference type="GO" id="GO:0005524">
    <property type="term" value="F:ATP binding"/>
    <property type="evidence" value="ECO:0007669"/>
    <property type="project" value="UniProtKB-KW"/>
</dbReference>
<dbReference type="InterPro" id="IPR010737">
    <property type="entry name" value="4-carb_acid_sugar_kinase_N"/>
</dbReference>